<dbReference type="Proteomes" id="UP001473302">
    <property type="component" value="Unassembled WGS sequence"/>
</dbReference>
<accession>A0ABP9YV07</accession>
<comment type="subcellular location">
    <subcellularLocation>
        <location evidence="2">Peroxisome membrane</location>
    </subcellularLocation>
</comment>
<keyword evidence="4" id="KW-1185">Reference proteome</keyword>
<evidence type="ECO:0000313" key="4">
    <source>
        <dbReference type="Proteomes" id="UP001473302"/>
    </source>
</evidence>
<dbReference type="Pfam" id="PF08610">
    <property type="entry name" value="Pex16"/>
    <property type="match status" value="2"/>
</dbReference>
<organism evidence="3 4">
    <name type="scientific">Mucor flavus</name>
    <dbReference type="NCBI Taxonomy" id="439312"/>
    <lineage>
        <taxon>Eukaryota</taxon>
        <taxon>Fungi</taxon>
        <taxon>Fungi incertae sedis</taxon>
        <taxon>Mucoromycota</taxon>
        <taxon>Mucoromycotina</taxon>
        <taxon>Mucoromycetes</taxon>
        <taxon>Mucorales</taxon>
        <taxon>Mucorineae</taxon>
        <taxon>Mucoraceae</taxon>
        <taxon>Mucor</taxon>
    </lineage>
</organism>
<proteinExistence type="inferred from homology"/>
<name>A0ABP9YV07_9FUNG</name>
<keyword evidence="2" id="KW-0962">Peroxisome biogenesis</keyword>
<dbReference type="EMBL" id="BAABUK010000008">
    <property type="protein sequence ID" value="GAA5810693.1"/>
    <property type="molecule type" value="Genomic_DNA"/>
</dbReference>
<keyword evidence="2" id="KW-0576">Peroxisome</keyword>
<sequence length="352" mass="40893">MLPSSLLHFTNKHKKEGGFGYSVYIDTIEDTLRALSLLLPGRFEDGDLCSQAILAGLNLISLYHTKFLVQTSLKNKEPNQPASFNDRFNLFNKSRVSYKTASWTLSIISYTEVIIEMILNRKLSKTSRWKWVASMEGLKVYSAILRLILFYSTKRKMVLHPTHFIRNIDPTSLDVCQDEKFELLALDPRTGTALSINNSDSGTIICQSRRGWAQVAELLWITRPFIYAFMIMMEQRKKSIPVKSNQEEEESIEKDEEGSWKPWVISLSIDTIARIARHMQPMSNLEKDESKRRDYLFIYYLFRGPIYLKFTRILLDKFCNATEHQPLISIVTAAINDYRPFWEDSYFYTAAS</sequence>
<gene>
    <name evidence="3" type="ORF">MFLAVUS_004119</name>
</gene>
<evidence type="ECO:0000313" key="3">
    <source>
        <dbReference type="EMBL" id="GAA5810693.1"/>
    </source>
</evidence>
<reference evidence="3 4" key="1">
    <citation type="submission" date="2024-04" db="EMBL/GenBank/DDBJ databases">
        <title>genome sequences of Mucor flavus KT1a and Helicostylum pulchrum KT1b strains isolated from the surface of a dry-aged beef.</title>
        <authorList>
            <person name="Toyotome T."/>
            <person name="Hosono M."/>
            <person name="Torimaru M."/>
            <person name="Fukuda K."/>
            <person name="Mikami N."/>
        </authorList>
    </citation>
    <scope>NUCLEOTIDE SEQUENCE [LARGE SCALE GENOMIC DNA]</scope>
    <source>
        <strain evidence="3 4">KT1a</strain>
    </source>
</reference>
<evidence type="ECO:0000256" key="2">
    <source>
        <dbReference type="RuleBase" id="RU365003"/>
    </source>
</evidence>
<comment type="caution">
    <text evidence="3">The sequence shown here is derived from an EMBL/GenBank/DDBJ whole genome shotgun (WGS) entry which is preliminary data.</text>
</comment>
<comment type="similarity">
    <text evidence="1 2">Belongs to the peroxin-16 family.</text>
</comment>
<dbReference type="InterPro" id="IPR013919">
    <property type="entry name" value="Pex16"/>
</dbReference>
<evidence type="ECO:0000256" key="1">
    <source>
        <dbReference type="ARBA" id="ARBA00009505"/>
    </source>
</evidence>
<dbReference type="PANTHER" id="PTHR13299">
    <property type="entry name" value="PEROXISOMAL MEMBRANE PROTEIN PEX16"/>
    <property type="match status" value="1"/>
</dbReference>
<protein>
    <recommendedName>
        <fullName evidence="2">Peroxisomal membrane protein PEX16</fullName>
    </recommendedName>
</protein>
<dbReference type="PANTHER" id="PTHR13299:SF0">
    <property type="entry name" value="PEROXISOMAL MEMBRANE PROTEIN PEX16"/>
    <property type="match status" value="1"/>
</dbReference>